<evidence type="ECO:0000256" key="1">
    <source>
        <dbReference type="SAM" id="SignalP"/>
    </source>
</evidence>
<feature type="chain" id="PRO_5008128515" evidence="1">
    <location>
        <begin position="26"/>
        <end position="124"/>
    </location>
</feature>
<organism evidence="2 3">
    <name type="scientific">Anopheles culicifacies</name>
    <dbReference type="NCBI Taxonomy" id="139723"/>
    <lineage>
        <taxon>Eukaryota</taxon>
        <taxon>Metazoa</taxon>
        <taxon>Ecdysozoa</taxon>
        <taxon>Arthropoda</taxon>
        <taxon>Hexapoda</taxon>
        <taxon>Insecta</taxon>
        <taxon>Pterygota</taxon>
        <taxon>Neoptera</taxon>
        <taxon>Endopterygota</taxon>
        <taxon>Diptera</taxon>
        <taxon>Nematocera</taxon>
        <taxon>Culicoidea</taxon>
        <taxon>Culicidae</taxon>
        <taxon>Anophelinae</taxon>
        <taxon>Anopheles</taxon>
        <taxon>culicifacies species complex</taxon>
    </lineage>
</organism>
<proteinExistence type="predicted"/>
<dbReference type="VEuPathDB" id="VectorBase:ACUA021468"/>
<keyword evidence="1" id="KW-0732">Signal</keyword>
<sequence>MRRLGKLSVALLLSLTAWHVLVVCCAPYGFDSAVTFGVTHPNYTQCYSTSIKVDVFSLLPITRIVTFTPKMQVRYIVVASKTHGKLSARIVQGGVDMVTVQPISVALTSDYGGRLNAEVNAYCG</sequence>
<dbReference type="EnsemblMetazoa" id="ACUA021468-RA">
    <property type="protein sequence ID" value="ACUA021468-PA"/>
    <property type="gene ID" value="ACUA021468"/>
</dbReference>
<evidence type="ECO:0000313" key="3">
    <source>
        <dbReference type="Proteomes" id="UP000075883"/>
    </source>
</evidence>
<evidence type="ECO:0000313" key="2">
    <source>
        <dbReference type="EnsemblMetazoa" id="ACUA021468-PA"/>
    </source>
</evidence>
<keyword evidence="3" id="KW-1185">Reference proteome</keyword>
<accession>A0A182MLZ6</accession>
<reference evidence="3" key="1">
    <citation type="submission" date="2013-09" db="EMBL/GenBank/DDBJ databases">
        <title>The Genome Sequence of Anopheles culicifacies species A.</title>
        <authorList>
            <consortium name="The Broad Institute Genomics Platform"/>
            <person name="Neafsey D.E."/>
            <person name="Besansky N."/>
            <person name="Howell P."/>
            <person name="Walton C."/>
            <person name="Young S.K."/>
            <person name="Zeng Q."/>
            <person name="Gargeya S."/>
            <person name="Fitzgerald M."/>
            <person name="Haas B."/>
            <person name="Abouelleil A."/>
            <person name="Allen A.W."/>
            <person name="Alvarado L."/>
            <person name="Arachchi H.M."/>
            <person name="Berlin A.M."/>
            <person name="Chapman S.B."/>
            <person name="Gainer-Dewar J."/>
            <person name="Goldberg J."/>
            <person name="Griggs A."/>
            <person name="Gujja S."/>
            <person name="Hansen M."/>
            <person name="Howarth C."/>
            <person name="Imamovic A."/>
            <person name="Ireland A."/>
            <person name="Larimer J."/>
            <person name="McCowan C."/>
            <person name="Murphy C."/>
            <person name="Pearson M."/>
            <person name="Poon T.W."/>
            <person name="Priest M."/>
            <person name="Roberts A."/>
            <person name="Saif S."/>
            <person name="Shea T."/>
            <person name="Sisk P."/>
            <person name="Sykes S."/>
            <person name="Wortman J."/>
            <person name="Nusbaum C."/>
            <person name="Birren B."/>
        </authorList>
    </citation>
    <scope>NUCLEOTIDE SEQUENCE [LARGE SCALE GENOMIC DNA]</scope>
    <source>
        <strain evidence="3">A-37</strain>
    </source>
</reference>
<reference evidence="2" key="2">
    <citation type="submission" date="2020-05" db="UniProtKB">
        <authorList>
            <consortium name="EnsemblMetazoa"/>
        </authorList>
    </citation>
    <scope>IDENTIFICATION</scope>
    <source>
        <strain evidence="2">A-37</strain>
    </source>
</reference>
<feature type="signal peptide" evidence="1">
    <location>
        <begin position="1"/>
        <end position="25"/>
    </location>
</feature>
<dbReference type="EMBL" id="AXCM01014899">
    <property type="status" value="NOT_ANNOTATED_CDS"/>
    <property type="molecule type" value="Genomic_DNA"/>
</dbReference>
<dbReference type="Proteomes" id="UP000075883">
    <property type="component" value="Unassembled WGS sequence"/>
</dbReference>
<protein>
    <submittedName>
        <fullName evidence="2">Uncharacterized protein</fullName>
    </submittedName>
</protein>
<name>A0A182MLZ6_9DIPT</name>
<dbReference type="AlphaFoldDB" id="A0A182MLZ6"/>